<keyword evidence="11" id="KW-0967">Endosome</keyword>
<evidence type="ECO:0000313" key="23">
    <source>
        <dbReference type="RefSeq" id="XP_034298361.1"/>
    </source>
</evidence>
<dbReference type="PANTHER" id="PTHR11254">
    <property type="entry name" value="HECT DOMAIN UBIQUITIN-PROTEIN LIGASE"/>
    <property type="match status" value="1"/>
</dbReference>
<dbReference type="OrthoDB" id="423283at2759"/>
<feature type="region of interest" description="Disordered" evidence="19">
    <location>
        <begin position="525"/>
        <end position="592"/>
    </location>
</feature>
<evidence type="ECO:0000256" key="8">
    <source>
        <dbReference type="ARBA" id="ARBA00022553"/>
    </source>
</evidence>
<dbReference type="InterPro" id="IPR000569">
    <property type="entry name" value="HECT_dom"/>
</dbReference>
<feature type="domain" description="WW" evidence="20">
    <location>
        <begin position="725"/>
        <end position="758"/>
    </location>
</feature>
<dbReference type="FunFam" id="3.30.2410.10:FF:000001">
    <property type="entry name" value="E3 ubiquitin-protein ligase NEDD4-like"/>
    <property type="match status" value="1"/>
</dbReference>
<dbReference type="Gene3D" id="3.30.2410.10">
    <property type="entry name" value="Hect, E3 ligase catalytic domain"/>
    <property type="match status" value="1"/>
</dbReference>
<dbReference type="SMART" id="SM00456">
    <property type="entry name" value="WW"/>
    <property type="match status" value="3"/>
</dbReference>
<keyword evidence="7" id="KW-0963">Cytoplasm</keyword>
<feature type="domain" description="WW" evidence="20">
    <location>
        <begin position="674"/>
        <end position="707"/>
    </location>
</feature>
<dbReference type="CTD" id="23327"/>
<dbReference type="GO" id="GO:0005771">
    <property type="term" value="C:multivesicular body"/>
    <property type="evidence" value="ECO:0007669"/>
    <property type="project" value="UniProtKB-SubCell"/>
</dbReference>
<keyword evidence="9" id="KW-0808">Transferase</keyword>
<dbReference type="FunFam" id="3.30.2160.10:FF:000001">
    <property type="entry name" value="E3 ubiquitin-protein ligase NEDD4-like"/>
    <property type="match status" value="1"/>
</dbReference>
<keyword evidence="22" id="KW-1185">Reference proteome</keyword>
<dbReference type="FunFam" id="2.20.70.10:FF:000017">
    <property type="entry name" value="E3 ubiquitin-protein ligase"/>
    <property type="match status" value="1"/>
</dbReference>
<dbReference type="InterPro" id="IPR050409">
    <property type="entry name" value="E3_ubiq-protein_ligase"/>
</dbReference>
<evidence type="ECO:0000256" key="14">
    <source>
        <dbReference type="ARBA" id="ARBA00022843"/>
    </source>
</evidence>
<accession>A0A6P9E0Z9</accession>
<dbReference type="SUPFAM" id="SSF56204">
    <property type="entry name" value="Hect, E3 ligase catalytic domain"/>
    <property type="match status" value="1"/>
</dbReference>
<keyword evidence="8" id="KW-0597">Phosphoprotein</keyword>
<dbReference type="InterPro" id="IPR035892">
    <property type="entry name" value="C2_domain_sf"/>
</dbReference>
<dbReference type="GO" id="GO:0005794">
    <property type="term" value="C:Golgi apparatus"/>
    <property type="evidence" value="ECO:0007669"/>
    <property type="project" value="UniProtKB-SubCell"/>
</dbReference>
<dbReference type="FunFam" id="3.90.1750.10:FF:000026">
    <property type="entry name" value="E3 ubiquitin-protein ligase HACE1"/>
    <property type="match status" value="1"/>
</dbReference>
<feature type="compositionally biased region" description="Low complexity" evidence="19">
    <location>
        <begin position="129"/>
        <end position="140"/>
    </location>
</feature>
<feature type="region of interest" description="Disordered" evidence="19">
    <location>
        <begin position="435"/>
        <end position="483"/>
    </location>
</feature>
<dbReference type="GO" id="GO:0061630">
    <property type="term" value="F:ubiquitin protein ligase activity"/>
    <property type="evidence" value="ECO:0007669"/>
    <property type="project" value="UniProtKB-EC"/>
</dbReference>
<dbReference type="FunFam" id="2.20.70.10:FF:000008">
    <property type="entry name" value="E3 ubiquitin-protein ligase NEDD4-like protein"/>
    <property type="match status" value="1"/>
</dbReference>
<evidence type="ECO:0000256" key="12">
    <source>
        <dbReference type="ARBA" id="ARBA00022782"/>
    </source>
</evidence>
<feature type="domain" description="HECT" evidence="21">
    <location>
        <begin position="817"/>
        <end position="1151"/>
    </location>
</feature>
<evidence type="ECO:0000256" key="4">
    <source>
        <dbReference type="ARBA" id="ARBA00004559"/>
    </source>
</evidence>
<comment type="catalytic activity">
    <reaction evidence="1">
        <text>S-ubiquitinyl-[E2 ubiquitin-conjugating enzyme]-L-cysteine + [acceptor protein]-L-lysine = [E2 ubiquitin-conjugating enzyme]-L-cysteine + N(6)-ubiquitinyl-[acceptor protein]-L-lysine.</text>
        <dbReference type="EC" id="2.3.2.26"/>
    </reaction>
</comment>
<evidence type="ECO:0000256" key="9">
    <source>
        <dbReference type="ARBA" id="ARBA00022679"/>
    </source>
</evidence>
<dbReference type="PANTHER" id="PTHR11254:SF443">
    <property type="entry name" value="E3 UBIQUITIN-PROTEIN LIGASE NEDD4-LIKE"/>
    <property type="match status" value="1"/>
</dbReference>
<dbReference type="UniPathway" id="UPA00143"/>
<evidence type="ECO:0000256" key="6">
    <source>
        <dbReference type="ARBA" id="ARBA00012485"/>
    </source>
</evidence>
<dbReference type="GO" id="GO:0007528">
    <property type="term" value="P:neuromuscular junction development"/>
    <property type="evidence" value="ECO:0007669"/>
    <property type="project" value="TreeGrafter"/>
</dbReference>
<feature type="active site" description="Glycyl thioester intermediate" evidence="18">
    <location>
        <position position="1119"/>
    </location>
</feature>
<dbReference type="Gene3D" id="2.20.70.10">
    <property type="match status" value="2"/>
</dbReference>
<dbReference type="InterPro" id="IPR001202">
    <property type="entry name" value="WW_dom"/>
</dbReference>
<feature type="region of interest" description="Disordered" evidence="19">
    <location>
        <begin position="649"/>
        <end position="671"/>
    </location>
</feature>
<dbReference type="FunFam" id="3.90.1750.10:FF:000001">
    <property type="entry name" value="E3 ubiquitin-protein ligase NEDD4-like"/>
    <property type="match status" value="1"/>
</dbReference>
<dbReference type="PROSITE" id="PS01159">
    <property type="entry name" value="WW_DOMAIN_1"/>
    <property type="match status" value="3"/>
</dbReference>
<dbReference type="AlphaFoldDB" id="A0A6P9E0Z9"/>
<protein>
    <recommendedName>
        <fullName evidence="16">E3 ubiquitin-protein ligase NEDD4-like</fullName>
        <ecNumber evidence="6">2.3.2.26</ecNumber>
    </recommendedName>
    <alternativeName>
        <fullName evidence="17">HECT-type E3 ubiquitin transferase NED4L</fullName>
    </alternativeName>
</protein>
<evidence type="ECO:0000256" key="15">
    <source>
        <dbReference type="ARBA" id="ARBA00023034"/>
    </source>
</evidence>
<dbReference type="Gene3D" id="3.90.1750.10">
    <property type="entry name" value="Hect, E3 ligase catalytic domains"/>
    <property type="match status" value="1"/>
</dbReference>
<organism evidence="22 23">
    <name type="scientific">Pantherophis guttatus</name>
    <name type="common">Corn snake</name>
    <name type="synonym">Elaphe guttata</name>
    <dbReference type="NCBI Taxonomy" id="94885"/>
    <lineage>
        <taxon>Eukaryota</taxon>
        <taxon>Metazoa</taxon>
        <taxon>Chordata</taxon>
        <taxon>Craniata</taxon>
        <taxon>Vertebrata</taxon>
        <taxon>Euteleostomi</taxon>
        <taxon>Lepidosauria</taxon>
        <taxon>Squamata</taxon>
        <taxon>Bifurcata</taxon>
        <taxon>Unidentata</taxon>
        <taxon>Episquamata</taxon>
        <taxon>Toxicofera</taxon>
        <taxon>Serpentes</taxon>
        <taxon>Colubroidea</taxon>
        <taxon>Colubridae</taxon>
        <taxon>Colubrinae</taxon>
        <taxon>Pantherophis</taxon>
    </lineage>
</organism>
<dbReference type="Pfam" id="PF00632">
    <property type="entry name" value="HECT"/>
    <property type="match status" value="1"/>
</dbReference>
<evidence type="ECO:0000256" key="10">
    <source>
        <dbReference type="ARBA" id="ARBA00022737"/>
    </source>
</evidence>
<keyword evidence="14" id="KW-0832">Ubl conjugation</keyword>
<evidence type="ECO:0000256" key="17">
    <source>
        <dbReference type="ARBA" id="ARBA00082247"/>
    </source>
</evidence>
<evidence type="ECO:0000256" key="7">
    <source>
        <dbReference type="ARBA" id="ARBA00022490"/>
    </source>
</evidence>
<dbReference type="GO" id="GO:0016567">
    <property type="term" value="P:protein ubiquitination"/>
    <property type="evidence" value="ECO:0007669"/>
    <property type="project" value="UniProtKB-UniPathway"/>
</dbReference>
<dbReference type="SMART" id="SM00119">
    <property type="entry name" value="HECTc"/>
    <property type="match status" value="1"/>
</dbReference>
<dbReference type="GO" id="GO:0031623">
    <property type="term" value="P:receptor internalization"/>
    <property type="evidence" value="ECO:0007669"/>
    <property type="project" value="TreeGrafter"/>
</dbReference>
<keyword evidence="12" id="KW-0221">Differentiation</keyword>
<dbReference type="GeneID" id="117680023"/>
<evidence type="ECO:0000256" key="19">
    <source>
        <dbReference type="SAM" id="MobiDB-lite"/>
    </source>
</evidence>
<keyword evidence="15" id="KW-0333">Golgi apparatus</keyword>
<dbReference type="InterPro" id="IPR035983">
    <property type="entry name" value="Hect_E3_ubiquitin_ligase"/>
</dbReference>
<evidence type="ECO:0000256" key="2">
    <source>
        <dbReference type="ARBA" id="ARBA00004496"/>
    </source>
</evidence>
<keyword evidence="10" id="KW-0677">Repeat</keyword>
<evidence type="ECO:0000313" key="22">
    <source>
        <dbReference type="Proteomes" id="UP001652622"/>
    </source>
</evidence>
<evidence type="ECO:0000256" key="3">
    <source>
        <dbReference type="ARBA" id="ARBA00004555"/>
    </source>
</evidence>
<name>A0A6P9E0Z9_PANGU</name>
<gene>
    <name evidence="23" type="primary">NEDD4L</name>
</gene>
<evidence type="ECO:0000256" key="18">
    <source>
        <dbReference type="PROSITE-ProRule" id="PRU00104"/>
    </source>
</evidence>
<comment type="pathway">
    <text evidence="5">Protein modification; protein ubiquitination.</text>
</comment>
<dbReference type="GO" id="GO:0032801">
    <property type="term" value="P:receptor catabolic process"/>
    <property type="evidence" value="ECO:0007669"/>
    <property type="project" value="TreeGrafter"/>
</dbReference>
<dbReference type="RefSeq" id="XP_034298361.1">
    <property type="nucleotide sequence ID" value="XM_034442470.2"/>
</dbReference>
<feature type="region of interest" description="Disordered" evidence="19">
    <location>
        <begin position="105"/>
        <end position="164"/>
    </location>
</feature>
<dbReference type="GO" id="GO:0006811">
    <property type="term" value="P:monoatomic ion transport"/>
    <property type="evidence" value="ECO:0007669"/>
    <property type="project" value="UniProtKB-ARBA"/>
</dbReference>
<dbReference type="PROSITE" id="PS50020">
    <property type="entry name" value="WW_DOMAIN_2"/>
    <property type="match status" value="3"/>
</dbReference>
<dbReference type="InterPro" id="IPR036020">
    <property type="entry name" value="WW_dom_sf"/>
</dbReference>
<dbReference type="FunFam" id="2.20.70.10:FF:000006">
    <property type="entry name" value="E3 ubiquitin-protein ligase NEDD4-like protein"/>
    <property type="match status" value="1"/>
</dbReference>
<dbReference type="Gene3D" id="2.60.40.150">
    <property type="entry name" value="C2 domain"/>
    <property type="match status" value="1"/>
</dbReference>
<dbReference type="GO" id="GO:0006511">
    <property type="term" value="P:ubiquitin-dependent protein catabolic process"/>
    <property type="evidence" value="ECO:0007669"/>
    <property type="project" value="UniProtKB-ARBA"/>
</dbReference>
<dbReference type="GO" id="GO:0010766">
    <property type="term" value="P:negative regulation of sodium ion transport"/>
    <property type="evidence" value="ECO:0007669"/>
    <property type="project" value="UniProtKB-ARBA"/>
</dbReference>
<sequence length="1152" mass="131384">MAHRLRFHFGSGRSNTAPELEILDHDREDNDDCFMAFHTLPRRNGPHPFSRHRIDCEDGSGRLQEGGSLKRSTSMFIPQLLNSIDARPMRSSSMQISLQRNAVNGQANECESPPEESCHFSGLGERCTSLDGSHSSPSSSQVTPEDSPTRELENLGQEVNGGSSNHTIFCTIPSNNWNTKGAASSQEDNVNKPALDLNISRVRIQHRASSVDMPQVTLMPFGPEAQNNSSCSEPRRWSLQHLPDGSANSGKKLFVLQLQQSQSNSAGADCNFGFTGTKGDRLVRYPRIRLGRSTSYPVQPQAERISPMEEDAHCGNDQHGPNMARRNSVERISPGQGCTFKICPDQNSRQQHFRILVTHEKNQACGQENSNTAAPLTANSSTRDDFLGQVDVPLNHLPTEDPTMERPYTFKDFLLRPRSHKSRVKGFLRLKMAYMPKNGGQEDDTDQREDSEHGWEVVDTADSPAQRQEELPPPPLPPGWEEKVDNLGRTYYVNHNNRTTQWHRPSLMDVASESDNNIRQINQEAAHRRFRSRRHISEDLDPEPLDSGDVPEPWETISEEVNTSDSLSLSLPPPPASPVSRTSPQEFSEELSRRLQITPDSNGEQLSSMIQRDPSARLRSCSVTDAVAEQSHLSLGLLKDSPVRRAVKDTLSNPQSPQPSPYNSPKPQHKLTQSFLPPGWEMRIAPNGRPFFIDHNTKTTTWEDPRLKFPVHLRSKAALNPNDLGPLPPGWEERIHLDGRTFYIDHNNKITQWEDPRLQNPAITGPAVPYSREFKQKYDYFRKKLKKPADIPNRFEMKLHRNNIFEESYRRIMSVKRPDVLKARLWIEFESEKGLDYGGVAREWFFLLSKEMFNPYYGLFEYSATDNYTLQINPNSGLCNEDHLSYFTFIGRVAGLAVYHGKLLDGFFIRPFYKMMLGKPITLKDMESVDGEYYNSLKWILENDPTDLDLMFCIDEENFGQTYQVDLKPNGSEITVTNENKREYIDLVIQWRFVNRVQKQMNAFLEGFTELLPTDLIKIFDENELELLMCGLGDVDVNDWRQHAIYKNGYCPNHPVIQWFWKAVLLMDAEKRIRLLQFVTGTSRVPMNGFAELYGSNGPQLFTIEQWGSSEKLPRAHTCFNRLDLPPYESFEELREKLLMAVENAQGFEGVD</sequence>
<dbReference type="EC" id="2.3.2.26" evidence="6"/>
<comment type="subcellular location">
    <subcellularLocation>
        <location evidence="2">Cytoplasm</location>
    </subcellularLocation>
    <subcellularLocation>
        <location evidence="4">Endosome</location>
        <location evidence="4">Multivesicular body</location>
    </subcellularLocation>
    <subcellularLocation>
        <location evidence="3">Golgi apparatus</location>
    </subcellularLocation>
</comment>
<dbReference type="CDD" id="cd00078">
    <property type="entry name" value="HECTc"/>
    <property type="match status" value="1"/>
</dbReference>
<evidence type="ECO:0000256" key="13">
    <source>
        <dbReference type="ARBA" id="ARBA00022786"/>
    </source>
</evidence>
<dbReference type="Pfam" id="PF00397">
    <property type="entry name" value="WW"/>
    <property type="match status" value="3"/>
</dbReference>
<proteinExistence type="predicted"/>
<feature type="domain" description="WW" evidence="20">
    <location>
        <begin position="474"/>
        <end position="507"/>
    </location>
</feature>
<dbReference type="GO" id="GO:0048814">
    <property type="term" value="P:regulation of dendrite morphogenesis"/>
    <property type="evidence" value="ECO:0007669"/>
    <property type="project" value="TreeGrafter"/>
</dbReference>
<evidence type="ECO:0000256" key="1">
    <source>
        <dbReference type="ARBA" id="ARBA00000885"/>
    </source>
</evidence>
<dbReference type="GO" id="GO:0030154">
    <property type="term" value="P:cell differentiation"/>
    <property type="evidence" value="ECO:0007669"/>
    <property type="project" value="UniProtKB-KW"/>
</dbReference>
<dbReference type="Gene3D" id="3.30.2160.10">
    <property type="entry name" value="Hect, E3 ligase catalytic domain"/>
    <property type="match status" value="1"/>
</dbReference>
<reference evidence="23" key="1">
    <citation type="submission" date="2025-08" db="UniProtKB">
        <authorList>
            <consortium name="RefSeq"/>
        </authorList>
    </citation>
    <scope>IDENTIFICATION</scope>
    <source>
        <tissue evidence="23">Blood</tissue>
    </source>
</reference>
<evidence type="ECO:0000256" key="16">
    <source>
        <dbReference type="ARBA" id="ARBA00068697"/>
    </source>
</evidence>
<evidence type="ECO:0000256" key="11">
    <source>
        <dbReference type="ARBA" id="ARBA00022753"/>
    </source>
</evidence>
<evidence type="ECO:0000259" key="21">
    <source>
        <dbReference type="PROSITE" id="PS50237"/>
    </source>
</evidence>
<dbReference type="SUPFAM" id="SSF51045">
    <property type="entry name" value="WW domain"/>
    <property type="match status" value="3"/>
</dbReference>
<keyword evidence="13 18" id="KW-0833">Ubl conjugation pathway</keyword>
<dbReference type="GO" id="GO:0019871">
    <property type="term" value="F:sodium channel inhibitor activity"/>
    <property type="evidence" value="ECO:0007669"/>
    <property type="project" value="TreeGrafter"/>
</dbReference>
<dbReference type="Proteomes" id="UP001652622">
    <property type="component" value="Unplaced"/>
</dbReference>
<dbReference type="PROSITE" id="PS50237">
    <property type="entry name" value="HECT"/>
    <property type="match status" value="1"/>
</dbReference>
<dbReference type="CDD" id="cd00201">
    <property type="entry name" value="WW"/>
    <property type="match status" value="3"/>
</dbReference>
<evidence type="ECO:0000256" key="5">
    <source>
        <dbReference type="ARBA" id="ARBA00004906"/>
    </source>
</evidence>
<evidence type="ECO:0000259" key="20">
    <source>
        <dbReference type="PROSITE" id="PS50020"/>
    </source>
</evidence>